<dbReference type="EMBL" id="JBBPBM010000087">
    <property type="protein sequence ID" value="KAK8510313.1"/>
    <property type="molecule type" value="Genomic_DNA"/>
</dbReference>
<proteinExistence type="predicted"/>
<organism evidence="1 2">
    <name type="scientific">Hibiscus sabdariffa</name>
    <name type="common">roselle</name>
    <dbReference type="NCBI Taxonomy" id="183260"/>
    <lineage>
        <taxon>Eukaryota</taxon>
        <taxon>Viridiplantae</taxon>
        <taxon>Streptophyta</taxon>
        <taxon>Embryophyta</taxon>
        <taxon>Tracheophyta</taxon>
        <taxon>Spermatophyta</taxon>
        <taxon>Magnoliopsida</taxon>
        <taxon>eudicotyledons</taxon>
        <taxon>Gunneridae</taxon>
        <taxon>Pentapetalae</taxon>
        <taxon>rosids</taxon>
        <taxon>malvids</taxon>
        <taxon>Malvales</taxon>
        <taxon>Malvaceae</taxon>
        <taxon>Malvoideae</taxon>
        <taxon>Hibiscus</taxon>
    </lineage>
</organism>
<dbReference type="Proteomes" id="UP001472677">
    <property type="component" value="Unassembled WGS sequence"/>
</dbReference>
<protein>
    <submittedName>
        <fullName evidence="1">Uncharacterized protein</fullName>
    </submittedName>
</protein>
<evidence type="ECO:0000313" key="1">
    <source>
        <dbReference type="EMBL" id="KAK8510313.1"/>
    </source>
</evidence>
<sequence>MVADMVDDSGSWDWNRISQRLLQDMLEKIDVVKPSQYGLGTDNPSWQWEENRSFSTQSTYKALDDTMNLDINPYWKKI</sequence>
<accession>A0ABR2BT67</accession>
<gene>
    <name evidence="1" type="ORF">V6N12_073384</name>
</gene>
<reference evidence="1 2" key="1">
    <citation type="journal article" date="2024" name="G3 (Bethesda)">
        <title>Genome assembly of Hibiscus sabdariffa L. provides insights into metabolisms of medicinal natural products.</title>
        <authorList>
            <person name="Kim T."/>
        </authorList>
    </citation>
    <scope>NUCLEOTIDE SEQUENCE [LARGE SCALE GENOMIC DNA]</scope>
    <source>
        <strain evidence="1">TK-2024</strain>
        <tissue evidence="1">Old leaves</tissue>
    </source>
</reference>
<name>A0ABR2BT67_9ROSI</name>
<keyword evidence="2" id="KW-1185">Reference proteome</keyword>
<comment type="caution">
    <text evidence="1">The sequence shown here is derived from an EMBL/GenBank/DDBJ whole genome shotgun (WGS) entry which is preliminary data.</text>
</comment>
<evidence type="ECO:0000313" key="2">
    <source>
        <dbReference type="Proteomes" id="UP001472677"/>
    </source>
</evidence>